<evidence type="ECO:0000256" key="3">
    <source>
        <dbReference type="ARBA" id="ARBA00022801"/>
    </source>
</evidence>
<evidence type="ECO:0000256" key="1">
    <source>
        <dbReference type="ARBA" id="ARBA00009902"/>
    </source>
</evidence>
<evidence type="ECO:0000256" key="4">
    <source>
        <dbReference type="ARBA" id="ARBA00023295"/>
    </source>
</evidence>
<evidence type="ECO:0000313" key="7">
    <source>
        <dbReference type="EMBL" id="CAA9293496.1"/>
    </source>
</evidence>
<dbReference type="SUPFAM" id="SSF75005">
    <property type="entry name" value="Arabinanase/levansucrase/invertase"/>
    <property type="match status" value="1"/>
</dbReference>
<dbReference type="Pfam" id="PF00251">
    <property type="entry name" value="Glyco_hydro_32N"/>
    <property type="match status" value="1"/>
</dbReference>
<organism evidence="7">
    <name type="scientific">uncultured Friedmanniella sp</name>
    <dbReference type="NCBI Taxonomy" id="335381"/>
    <lineage>
        <taxon>Bacteria</taxon>
        <taxon>Bacillati</taxon>
        <taxon>Actinomycetota</taxon>
        <taxon>Actinomycetes</taxon>
        <taxon>Propionibacteriales</taxon>
        <taxon>Nocardioidaceae</taxon>
        <taxon>Friedmanniella</taxon>
        <taxon>environmental samples</taxon>
    </lineage>
</organism>
<dbReference type="AlphaFoldDB" id="A0A6J4K1K8"/>
<dbReference type="InterPro" id="IPR051214">
    <property type="entry name" value="GH32_Enzymes"/>
</dbReference>
<keyword evidence="3" id="KW-0378">Hydrolase</keyword>
<feature type="domain" description="Glycosyl hydrolase family 32 N-terminal" evidence="6">
    <location>
        <begin position="10"/>
        <end position="308"/>
    </location>
</feature>
<evidence type="ECO:0000256" key="5">
    <source>
        <dbReference type="SAM" id="MobiDB-lite"/>
    </source>
</evidence>
<gene>
    <name evidence="7" type="ORF">AVDCRST_MAG61-532</name>
</gene>
<feature type="region of interest" description="Disordered" evidence="5">
    <location>
        <begin position="117"/>
        <end position="136"/>
    </location>
</feature>
<dbReference type="EMBL" id="CADCTT010000056">
    <property type="protein sequence ID" value="CAA9293496.1"/>
    <property type="molecule type" value="Genomic_DNA"/>
</dbReference>
<name>A0A6J4K1K8_9ACTN</name>
<protein>
    <recommendedName>
        <fullName evidence="2">beta-fructofuranosidase</fullName>
        <ecNumber evidence="2">3.2.1.26</ecNumber>
    </recommendedName>
</protein>
<dbReference type="InterPro" id="IPR013148">
    <property type="entry name" value="Glyco_hydro_32_N"/>
</dbReference>
<proteinExistence type="inferred from homology"/>
<dbReference type="SMART" id="SM00640">
    <property type="entry name" value="Glyco_32"/>
    <property type="match status" value="1"/>
</dbReference>
<dbReference type="InterPro" id="IPR023296">
    <property type="entry name" value="Glyco_hydro_beta-prop_sf"/>
</dbReference>
<evidence type="ECO:0000259" key="6">
    <source>
        <dbReference type="Pfam" id="PF00251"/>
    </source>
</evidence>
<dbReference type="GO" id="GO:0004564">
    <property type="term" value="F:beta-fructofuranosidase activity"/>
    <property type="evidence" value="ECO:0007669"/>
    <property type="project" value="UniProtKB-EC"/>
</dbReference>
<accession>A0A6J4K1K8</accession>
<dbReference type="EC" id="3.2.1.26" evidence="2"/>
<sequence length="429" mass="45748">MADRSFPQLHGRPARGWLNDPNGLCRVDGRYHVFFQHNPDAAVHGAICWGHISSPDLLHWREHPIALRPVAGGLSAGGCWSGCVVDEDGVPTAVYTALPDEDAGHAVVALARSDRTLEHWQQDPRPGPGRPDDGSVTDVRDPFLFTYAGHRYAVQGAGRAGGPPSLLVWGCDELTTWVPLGSLLDITDPLAAEVAPADIWECPNLVQVDGTWVLLVSIWRFTAGASELVGVRYLLGDLQPDGAGLRFRPTAGGVLDDGPAFYAPQVLVDDDRVLLWGWAWELGRTVAEVEAAGWAGVLTFPRKLAVKEGGDGPVLVCGPAAELTALRRGLLADPTTKPFAEPAFEVLATGPVRLELVDAGADAVRSVAGTAGSPELPARILVDGSMLEVFADGRSWTGRGYPRASERWRLVADPDAVTVYRLGLPGAAD</sequence>
<dbReference type="PANTHER" id="PTHR43101">
    <property type="entry name" value="BETA-FRUCTOSIDASE"/>
    <property type="match status" value="1"/>
</dbReference>
<evidence type="ECO:0000256" key="2">
    <source>
        <dbReference type="ARBA" id="ARBA00012758"/>
    </source>
</evidence>
<dbReference type="Gene3D" id="2.115.10.20">
    <property type="entry name" value="Glycosyl hydrolase domain, family 43"/>
    <property type="match status" value="1"/>
</dbReference>
<dbReference type="GO" id="GO:0005975">
    <property type="term" value="P:carbohydrate metabolic process"/>
    <property type="evidence" value="ECO:0007669"/>
    <property type="project" value="InterPro"/>
</dbReference>
<dbReference type="InterPro" id="IPR018053">
    <property type="entry name" value="Glyco_hydro_32_AS"/>
</dbReference>
<dbReference type="PROSITE" id="PS00609">
    <property type="entry name" value="GLYCOSYL_HYDROL_F32"/>
    <property type="match status" value="1"/>
</dbReference>
<comment type="similarity">
    <text evidence="1">Belongs to the glycosyl hydrolase 32 family.</text>
</comment>
<dbReference type="InterPro" id="IPR001362">
    <property type="entry name" value="Glyco_hydro_32"/>
</dbReference>
<dbReference type="CDD" id="cd08996">
    <property type="entry name" value="GH32_FFase"/>
    <property type="match status" value="1"/>
</dbReference>
<reference evidence="7" key="1">
    <citation type="submission" date="2020-02" db="EMBL/GenBank/DDBJ databases">
        <authorList>
            <person name="Meier V. D."/>
        </authorList>
    </citation>
    <scope>NUCLEOTIDE SEQUENCE</scope>
    <source>
        <strain evidence="7">AVDCRST_MAG61</strain>
    </source>
</reference>
<keyword evidence="4" id="KW-0326">Glycosidase</keyword>
<dbReference type="PANTHER" id="PTHR43101:SF1">
    <property type="entry name" value="BETA-FRUCTOSIDASE"/>
    <property type="match status" value="1"/>
</dbReference>